<proteinExistence type="predicted"/>
<dbReference type="AlphaFoldDB" id="A0A9W8JPM2"/>
<evidence type="ECO:0000313" key="1">
    <source>
        <dbReference type="EMBL" id="KAJ2934555.1"/>
    </source>
</evidence>
<organism evidence="1 2">
    <name type="scientific">Candolleomyces eurysporus</name>
    <dbReference type="NCBI Taxonomy" id="2828524"/>
    <lineage>
        <taxon>Eukaryota</taxon>
        <taxon>Fungi</taxon>
        <taxon>Dikarya</taxon>
        <taxon>Basidiomycota</taxon>
        <taxon>Agaricomycotina</taxon>
        <taxon>Agaricomycetes</taxon>
        <taxon>Agaricomycetidae</taxon>
        <taxon>Agaricales</taxon>
        <taxon>Agaricineae</taxon>
        <taxon>Psathyrellaceae</taxon>
        <taxon>Candolleomyces</taxon>
    </lineage>
</organism>
<gene>
    <name evidence="1" type="ORF">H1R20_g2529</name>
</gene>
<name>A0A9W8JPM2_9AGAR</name>
<sequence>MTPRDTPDQDEDPHREGITQKAVEKWAEVAPLYRLPENLLNRYRLRLDYRWSPPLCMLPPSMHKAMIKDGWRLMDVYEEKLVQNMDFVGLKLIDAWLIPILGLFEGRLIDLLDYNEPRTEFSSGGRVERQIFGLRGYMFVVLRMKPGVSFGCEVTQLFLELLSADLLNQDAGGVGPVRVHGLLTDLNRFVFYSFDPTTKTFYEGERHGCGDFRDSFCSSMICLANHIFSILMHSYVEFLEANIAQPATSHSDSELSDWKAGFDFAKQAHQDLQAARADVANTPDVLEEKSSEALKLLSRR</sequence>
<dbReference type="OrthoDB" id="3248548at2759"/>
<keyword evidence="2" id="KW-1185">Reference proteome</keyword>
<feature type="non-terminal residue" evidence="1">
    <location>
        <position position="300"/>
    </location>
</feature>
<reference evidence="1" key="1">
    <citation type="submission" date="2022-06" db="EMBL/GenBank/DDBJ databases">
        <title>Genome Sequence of Candolleomyces eurysporus.</title>
        <authorList>
            <person name="Buettner E."/>
        </authorList>
    </citation>
    <scope>NUCLEOTIDE SEQUENCE</scope>
    <source>
        <strain evidence="1">VTCC 930004</strain>
    </source>
</reference>
<protein>
    <submittedName>
        <fullName evidence="1">Uncharacterized protein</fullName>
    </submittedName>
</protein>
<dbReference type="Proteomes" id="UP001140091">
    <property type="component" value="Unassembled WGS sequence"/>
</dbReference>
<comment type="caution">
    <text evidence="1">The sequence shown here is derived from an EMBL/GenBank/DDBJ whole genome shotgun (WGS) entry which is preliminary data.</text>
</comment>
<accession>A0A9W8JPM2</accession>
<dbReference type="EMBL" id="JANBPK010000715">
    <property type="protein sequence ID" value="KAJ2934555.1"/>
    <property type="molecule type" value="Genomic_DNA"/>
</dbReference>
<evidence type="ECO:0000313" key="2">
    <source>
        <dbReference type="Proteomes" id="UP001140091"/>
    </source>
</evidence>